<evidence type="ECO:0000259" key="6">
    <source>
        <dbReference type="PROSITE" id="PS51519"/>
    </source>
</evidence>
<dbReference type="OMA" id="WISRIVE"/>
<evidence type="ECO:0000256" key="4">
    <source>
        <dbReference type="ARBA" id="ARBA00023242"/>
    </source>
</evidence>
<feature type="region of interest" description="Disordered" evidence="5">
    <location>
        <begin position="723"/>
        <end position="757"/>
    </location>
</feature>
<organism evidence="8 9">
    <name type="scientific">Tetracentron sinense</name>
    <name type="common">Spur-leaf</name>
    <dbReference type="NCBI Taxonomy" id="13715"/>
    <lineage>
        <taxon>Eukaryota</taxon>
        <taxon>Viridiplantae</taxon>
        <taxon>Streptophyta</taxon>
        <taxon>Embryophyta</taxon>
        <taxon>Tracheophyta</taxon>
        <taxon>Spermatophyta</taxon>
        <taxon>Magnoliopsida</taxon>
        <taxon>Trochodendrales</taxon>
        <taxon>Trochodendraceae</taxon>
        <taxon>Tetracentron</taxon>
    </lineage>
</organism>
<keyword evidence="9" id="KW-1185">Reference proteome</keyword>
<evidence type="ECO:0000256" key="2">
    <source>
        <dbReference type="ARBA" id="ARBA00023125"/>
    </source>
</evidence>
<dbReference type="PROSITE" id="PS51519">
    <property type="entry name" value="RWP_RK"/>
    <property type="match status" value="1"/>
</dbReference>
<dbReference type="PROSITE" id="PS00086">
    <property type="entry name" value="CYTOCHROME_P450"/>
    <property type="match status" value="1"/>
</dbReference>
<feature type="compositionally biased region" description="Polar residues" evidence="5">
    <location>
        <begin position="65"/>
        <end position="77"/>
    </location>
</feature>
<evidence type="ECO:0000256" key="5">
    <source>
        <dbReference type="SAM" id="MobiDB-lite"/>
    </source>
</evidence>
<protein>
    <submittedName>
        <fullName evidence="8">Uncharacterized protein</fullName>
    </submittedName>
</protein>
<dbReference type="InterPro" id="IPR053793">
    <property type="entry name" value="PB1-like"/>
</dbReference>
<evidence type="ECO:0000313" key="9">
    <source>
        <dbReference type="Proteomes" id="UP000655225"/>
    </source>
</evidence>
<evidence type="ECO:0000313" key="8">
    <source>
        <dbReference type="EMBL" id="KAF8406707.1"/>
    </source>
</evidence>
<dbReference type="CDD" id="cd06407">
    <property type="entry name" value="PB1_NLP"/>
    <property type="match status" value="1"/>
</dbReference>
<feature type="compositionally biased region" description="Polar residues" evidence="5">
    <location>
        <begin position="90"/>
        <end position="125"/>
    </location>
</feature>
<dbReference type="SMART" id="SM00666">
    <property type="entry name" value="PB1"/>
    <property type="match status" value="1"/>
</dbReference>
<dbReference type="GO" id="GO:0016705">
    <property type="term" value="F:oxidoreductase activity, acting on paired donors, with incorporation or reduction of molecular oxygen"/>
    <property type="evidence" value="ECO:0007669"/>
    <property type="project" value="InterPro"/>
</dbReference>
<evidence type="ECO:0000259" key="7">
    <source>
        <dbReference type="PROSITE" id="PS51745"/>
    </source>
</evidence>
<dbReference type="AlphaFoldDB" id="A0A834ZHE9"/>
<name>A0A834ZHE9_TETSI</name>
<dbReference type="InterPro" id="IPR003035">
    <property type="entry name" value="RWP-RK_dom"/>
</dbReference>
<dbReference type="InterPro" id="IPR000270">
    <property type="entry name" value="PB1_dom"/>
</dbReference>
<evidence type="ECO:0000256" key="3">
    <source>
        <dbReference type="ARBA" id="ARBA00023163"/>
    </source>
</evidence>
<feature type="domain" description="RWP-RK" evidence="6">
    <location>
        <begin position="616"/>
        <end position="699"/>
    </location>
</feature>
<feature type="domain" description="PB1" evidence="7">
    <location>
        <begin position="851"/>
        <end position="934"/>
    </location>
</feature>
<proteinExistence type="predicted"/>
<dbReference type="EMBL" id="JABCRI010000005">
    <property type="protein sequence ID" value="KAF8406707.1"/>
    <property type="molecule type" value="Genomic_DNA"/>
</dbReference>
<dbReference type="PANTHER" id="PTHR32002:SF44">
    <property type="entry name" value="PROTEIN NLP4"/>
    <property type="match status" value="1"/>
</dbReference>
<keyword evidence="4" id="KW-0539">Nucleus</keyword>
<dbReference type="InterPro" id="IPR034891">
    <property type="entry name" value="PB1_NLP"/>
</dbReference>
<dbReference type="GO" id="GO:0003677">
    <property type="term" value="F:DNA binding"/>
    <property type="evidence" value="ECO:0007669"/>
    <property type="project" value="UniProtKB-KW"/>
</dbReference>
<reference evidence="8 9" key="1">
    <citation type="submission" date="2020-04" db="EMBL/GenBank/DDBJ databases">
        <title>Plant Genome Project.</title>
        <authorList>
            <person name="Zhang R.-G."/>
        </authorList>
    </citation>
    <scope>NUCLEOTIDE SEQUENCE [LARGE SCALE GENOMIC DNA]</scope>
    <source>
        <strain evidence="8">YNK0</strain>
        <tissue evidence="8">Leaf</tissue>
    </source>
</reference>
<dbReference type="SUPFAM" id="SSF54277">
    <property type="entry name" value="CAD &amp; PB1 domains"/>
    <property type="match status" value="1"/>
</dbReference>
<sequence>MDDGVFPPDTMLENILDTTMDFDLMDELLLGECWLETPEGFDFLQPGPSTSSALFDSSYILPTSEINSGCSNPNPLQKDNHEERERSVIPENSPSVDPQTENRVGTQSLNRNSVEISECSGQSDSYPVESSELSRRWWIGPGVSTTKEKLMQALGYIKESTKERDVLIQIWVPTKRRGKNVLTTNNQPYSLDPNCQRLVDYRNVSTNYQFPAEEDSKELFGLPGRVFLRKVPEWTPNVRFFSSDEYPRIDYARRYDVRGTLALPVFGQGSRTCLGVIEVVLTTEKINYRSELENVCKALEAVDLRSSEVLSAPEVKLCNNSYQAALPEIREVLRSICETHKFPLAQTWVPCIQQGKRGCQHSDENYAYCVSTVDSACYVTDTHIRRFHEACSEHHLFRGQGVTGRAFTTNLPCFSNDITAFSKTEYPLSHYARMFRLHAAVAIRLRSIYTESADYVLEFFLPVDCRDTEEKRQMLNSLSLTIQRVCQSLRVITDKELEQETVFSVREVVVPSYGRPRSEEIPNAEPTPSKGSSQEESSWISRIVETQRKGKGVPFDYQKIEPTEEFKVTTLLDNPEAVFHHGNIFSEFSKLHQESGPKGSAECGGDFSSLGGCSFSSVGKGEKRRTKMEKTISLQVLRRHFAGSLKDAAKNIGVCPTTLKRICRQHGITRWPSRKIKKVGHSLRKLQVVIDSVQGAEGAFQIGSFYASFPELASPNLSGTGPISTSLLSDHPNPSNTQTETVTFSHQAAASKSPSSSCSQSSSSSLCCSSGMQQHPHDAHFACNENALMEENPGGVLKRARSDAELQASRQEEPMLLARSQSHKSLGEYPSLESLPSLPKIQSRVTRDAGALRVKTTYQEKKIRFSMQQNWSFGDLQQEIARRFNIEDMGIIVLKYLDDDSEWVLLTCDADLEECIDIYKLSRSHTIKLSVNQASNPKLVGSLGSRGLS</sequence>
<dbReference type="Gene3D" id="3.10.20.90">
    <property type="entry name" value="Phosphatidylinositol 3-kinase Catalytic Subunit, Chain A, domain 1"/>
    <property type="match status" value="1"/>
</dbReference>
<dbReference type="GO" id="GO:0003700">
    <property type="term" value="F:DNA-binding transcription factor activity"/>
    <property type="evidence" value="ECO:0007669"/>
    <property type="project" value="InterPro"/>
</dbReference>
<dbReference type="InterPro" id="IPR055081">
    <property type="entry name" value="NLP1-9_GAF"/>
</dbReference>
<keyword evidence="1" id="KW-0805">Transcription regulation</keyword>
<dbReference type="Pfam" id="PF00564">
    <property type="entry name" value="PB1"/>
    <property type="match status" value="1"/>
</dbReference>
<keyword evidence="3" id="KW-0804">Transcription</keyword>
<feature type="compositionally biased region" description="Polar residues" evidence="5">
    <location>
        <begin position="723"/>
        <end position="750"/>
    </location>
</feature>
<dbReference type="OrthoDB" id="6270329at2759"/>
<accession>A0A834ZHE9</accession>
<feature type="region of interest" description="Disordered" evidence="5">
    <location>
        <begin position="65"/>
        <end position="127"/>
    </location>
</feature>
<feature type="compositionally biased region" description="Basic and acidic residues" evidence="5">
    <location>
        <begin position="78"/>
        <end position="88"/>
    </location>
</feature>
<dbReference type="Pfam" id="PF22922">
    <property type="entry name" value="GAF_NLP"/>
    <property type="match status" value="2"/>
</dbReference>
<dbReference type="GO" id="GO:0005506">
    <property type="term" value="F:iron ion binding"/>
    <property type="evidence" value="ECO:0007669"/>
    <property type="project" value="InterPro"/>
</dbReference>
<dbReference type="InterPro" id="IPR045012">
    <property type="entry name" value="NLP"/>
</dbReference>
<gene>
    <name evidence="8" type="ORF">HHK36_008799</name>
</gene>
<dbReference type="Pfam" id="PF02042">
    <property type="entry name" value="RWP-RK"/>
    <property type="match status" value="1"/>
</dbReference>
<dbReference type="PANTHER" id="PTHR32002">
    <property type="entry name" value="PROTEIN NLP8"/>
    <property type="match status" value="1"/>
</dbReference>
<feature type="compositionally biased region" description="Polar residues" evidence="5">
    <location>
        <begin position="529"/>
        <end position="539"/>
    </location>
</feature>
<dbReference type="PROSITE" id="PS51745">
    <property type="entry name" value="PB1"/>
    <property type="match status" value="1"/>
</dbReference>
<dbReference type="Proteomes" id="UP000655225">
    <property type="component" value="Unassembled WGS sequence"/>
</dbReference>
<feature type="region of interest" description="Disordered" evidence="5">
    <location>
        <begin position="515"/>
        <end position="539"/>
    </location>
</feature>
<comment type="caution">
    <text evidence="8">The sequence shown here is derived from an EMBL/GenBank/DDBJ whole genome shotgun (WGS) entry which is preliminary data.</text>
</comment>
<evidence type="ECO:0000256" key="1">
    <source>
        <dbReference type="ARBA" id="ARBA00023015"/>
    </source>
</evidence>
<dbReference type="InterPro" id="IPR017972">
    <property type="entry name" value="Cyt_P450_CS"/>
</dbReference>
<keyword evidence="2" id="KW-0238">DNA-binding</keyword>